<dbReference type="InterPro" id="IPR036291">
    <property type="entry name" value="NAD(P)-bd_dom_sf"/>
</dbReference>
<reference evidence="2 3" key="1">
    <citation type="submission" date="2019-12" db="EMBL/GenBank/DDBJ databases">
        <authorList>
            <person name="Li C."/>
            <person name="Zhao J."/>
        </authorList>
    </citation>
    <scope>NUCLEOTIDE SEQUENCE [LARGE SCALE GENOMIC DNA]</scope>
    <source>
        <strain evidence="2 3">NEAU-DD11</strain>
    </source>
</reference>
<protein>
    <submittedName>
        <fullName evidence="2">NAD(P)H-binding protein</fullName>
    </submittedName>
</protein>
<keyword evidence="3" id="KW-1185">Reference proteome</keyword>
<dbReference type="AlphaFoldDB" id="A0A7X3G1E7"/>
<evidence type="ECO:0000259" key="1">
    <source>
        <dbReference type="Pfam" id="PF05368"/>
    </source>
</evidence>
<dbReference type="InterPro" id="IPR008030">
    <property type="entry name" value="NmrA-like"/>
</dbReference>
<dbReference type="Proteomes" id="UP000443353">
    <property type="component" value="Unassembled WGS sequence"/>
</dbReference>
<proteinExistence type="predicted"/>
<organism evidence="2 3">
    <name type="scientific">Massilia cellulosiltytica</name>
    <dbReference type="NCBI Taxonomy" id="2683234"/>
    <lineage>
        <taxon>Bacteria</taxon>
        <taxon>Pseudomonadati</taxon>
        <taxon>Pseudomonadota</taxon>
        <taxon>Betaproteobacteria</taxon>
        <taxon>Burkholderiales</taxon>
        <taxon>Oxalobacteraceae</taxon>
        <taxon>Telluria group</taxon>
        <taxon>Massilia</taxon>
    </lineage>
</organism>
<dbReference type="Gene3D" id="3.40.50.720">
    <property type="entry name" value="NAD(P)-binding Rossmann-like Domain"/>
    <property type="match status" value="1"/>
</dbReference>
<dbReference type="EMBL" id="WSES01000005">
    <property type="protein sequence ID" value="MVW61920.1"/>
    <property type="molecule type" value="Genomic_DNA"/>
</dbReference>
<dbReference type="InterPro" id="IPR051604">
    <property type="entry name" value="Ergot_Alk_Oxidoreductase"/>
</dbReference>
<evidence type="ECO:0000313" key="2">
    <source>
        <dbReference type="EMBL" id="MVW61920.1"/>
    </source>
</evidence>
<feature type="domain" description="NmrA-like" evidence="1">
    <location>
        <begin position="10"/>
        <end position="238"/>
    </location>
</feature>
<dbReference type="Gene3D" id="3.90.25.10">
    <property type="entry name" value="UDP-galactose 4-epimerase, domain 1"/>
    <property type="match status" value="1"/>
</dbReference>
<dbReference type="PANTHER" id="PTHR43162">
    <property type="match status" value="1"/>
</dbReference>
<dbReference type="SUPFAM" id="SSF51735">
    <property type="entry name" value="NAD(P)-binding Rossmann-fold domains"/>
    <property type="match status" value="1"/>
</dbReference>
<dbReference type="Pfam" id="PF05368">
    <property type="entry name" value="NmrA"/>
    <property type="match status" value="1"/>
</dbReference>
<comment type="caution">
    <text evidence="2">The sequence shown here is derived from an EMBL/GenBank/DDBJ whole genome shotgun (WGS) entry which is preliminary data.</text>
</comment>
<accession>A0A7X3G1E7</accession>
<evidence type="ECO:0000313" key="3">
    <source>
        <dbReference type="Proteomes" id="UP000443353"/>
    </source>
</evidence>
<dbReference type="PANTHER" id="PTHR43162:SF1">
    <property type="entry name" value="PRESTALK A DIFFERENTIATION PROTEIN A"/>
    <property type="match status" value="1"/>
</dbReference>
<dbReference type="RefSeq" id="WP_056328061.1">
    <property type="nucleotide sequence ID" value="NZ_WSES01000005.1"/>
</dbReference>
<sequence length="297" mass="30999">MTAVPSLPYAVSGVTGRTGAAAADALLRAGQFVRVVVRDPAQGRHWAERGAEVAIADLTDLVSLTRAFSGVRGAYVVSPQQYGRDDLFEHADLIAATTARAAAAARVPRLVALSSVGADRENGTGWIGMNRMFEQRLGESGVPAAFLRAAYFMENWMPMVGQAVRSGTLPTFLAPPQRAIPMVATADVGNAAAALLQEAWTGHRIVTLAGPADYAPNDVAASVAATLGKPVDVVVLPDARWPDALADAGFSPAALAGFTEMTRALNGPHIDIRSDPAAVEWAGTTPLQHVITGLATR</sequence>
<gene>
    <name evidence="2" type="ORF">GPY61_18475</name>
</gene>
<name>A0A7X3G1E7_9BURK</name>